<protein>
    <recommendedName>
        <fullName evidence="8">Carboxylic ester hydrolase</fullName>
        <ecNumber evidence="8">3.1.1.-</ecNumber>
    </recommendedName>
</protein>
<dbReference type="Proteomes" id="UP000722485">
    <property type="component" value="Unassembled WGS sequence"/>
</dbReference>
<evidence type="ECO:0000256" key="7">
    <source>
        <dbReference type="ARBA" id="ARBA00023157"/>
    </source>
</evidence>
<evidence type="ECO:0000256" key="1">
    <source>
        <dbReference type="ARBA" id="ARBA00006249"/>
    </source>
</evidence>
<dbReference type="EC" id="3.1.1.-" evidence="8"/>
<accession>A0A9P5GU86</accession>
<dbReference type="OrthoDB" id="3039123at2759"/>
<keyword evidence="5 8" id="KW-0378">Hydrolase</keyword>
<sequence length="539" mass="58727">MSLNWLIEGAASPGQWISNYVGGSFDICSPVAISLPTLPGLKVLSLEATPHKNYTFIPSPELGGPQESITNLNFCNVTISYTHPGWDDTIVVTTYLPSEDKWNGRLMANGGGGFVTGGASIVQFTMIPGLLEGFVVTTTDGGHVSDLADANPTSSSWALSSPGNVNWPLLINFASVALHDMSTISKAVTEAFYGKQAEYSYFYGGSTGGRQGHMLAQRYPKDFNGIIAVMPAINWTRFLWANIWPSFLMDKLGIYPRPCELNAMTNAAIAFCDPLDGVEDGIISRPDLCNFDPHDIIGKEFDCNGVTSTFTSDAATIAKATWDGPRSSTGEFQWHGFNFDANISQIGIGSTVTKCDEDGANCDAVPFTISHVWAKYWLLKEPSFNMRKISHEVWDTLIHTSVSQYSTVIGTDNPNLSGLHKAGNKLINWHGMADQAIPVNGSVDYYERVLAGDPNAQDYYRFFLAPGASHCVTCGLVPPTMKLMDIMVNWVEKGIAPDTLPVIGDNKYGARLERNICMYPRVQHYIGGDVAKESSFTCV</sequence>
<dbReference type="SUPFAM" id="SSF53474">
    <property type="entry name" value="alpha/beta-Hydrolases"/>
    <property type="match status" value="1"/>
</dbReference>
<dbReference type="PANTHER" id="PTHR33938:SF8">
    <property type="entry name" value="CARBOXYLIC ESTER HYDROLASE"/>
    <property type="match status" value="1"/>
</dbReference>
<gene>
    <name evidence="9" type="ORF">G7Z17_g13095</name>
</gene>
<organism evidence="9 10">
    <name type="scientific">Cylindrodendrum hubeiense</name>
    <dbReference type="NCBI Taxonomy" id="595255"/>
    <lineage>
        <taxon>Eukaryota</taxon>
        <taxon>Fungi</taxon>
        <taxon>Dikarya</taxon>
        <taxon>Ascomycota</taxon>
        <taxon>Pezizomycotina</taxon>
        <taxon>Sordariomycetes</taxon>
        <taxon>Hypocreomycetidae</taxon>
        <taxon>Hypocreales</taxon>
        <taxon>Nectriaceae</taxon>
        <taxon>Cylindrodendrum</taxon>
    </lineage>
</organism>
<evidence type="ECO:0000256" key="2">
    <source>
        <dbReference type="ARBA" id="ARBA00022487"/>
    </source>
</evidence>
<evidence type="ECO:0000313" key="9">
    <source>
        <dbReference type="EMBL" id="KAF7536056.1"/>
    </source>
</evidence>
<name>A0A9P5GU86_9HYPO</name>
<keyword evidence="6" id="KW-0106">Calcium</keyword>
<keyword evidence="2" id="KW-0719">Serine esterase</keyword>
<evidence type="ECO:0000256" key="4">
    <source>
        <dbReference type="ARBA" id="ARBA00022729"/>
    </source>
</evidence>
<keyword evidence="3" id="KW-0479">Metal-binding</keyword>
<keyword evidence="7" id="KW-1015">Disulfide bond</keyword>
<dbReference type="InterPro" id="IPR029058">
    <property type="entry name" value="AB_hydrolase_fold"/>
</dbReference>
<dbReference type="PANTHER" id="PTHR33938">
    <property type="entry name" value="FERULOYL ESTERASE B-RELATED"/>
    <property type="match status" value="1"/>
</dbReference>
<evidence type="ECO:0000256" key="6">
    <source>
        <dbReference type="ARBA" id="ARBA00022837"/>
    </source>
</evidence>
<evidence type="ECO:0000313" key="10">
    <source>
        <dbReference type="Proteomes" id="UP000722485"/>
    </source>
</evidence>
<reference evidence="9" key="1">
    <citation type="submission" date="2020-03" db="EMBL/GenBank/DDBJ databases">
        <title>Draft Genome Sequence of Cylindrodendrum hubeiense.</title>
        <authorList>
            <person name="Buettner E."/>
            <person name="Kellner H."/>
        </authorList>
    </citation>
    <scope>NUCLEOTIDE SEQUENCE</scope>
    <source>
        <strain evidence="9">IHI 201604</strain>
    </source>
</reference>
<dbReference type="InterPro" id="IPR011118">
    <property type="entry name" value="Tannase/feruloyl_esterase"/>
</dbReference>
<dbReference type="Gene3D" id="3.40.50.1820">
    <property type="entry name" value="alpha/beta hydrolase"/>
    <property type="match status" value="1"/>
</dbReference>
<keyword evidence="10" id="KW-1185">Reference proteome</keyword>
<dbReference type="GO" id="GO:0046872">
    <property type="term" value="F:metal ion binding"/>
    <property type="evidence" value="ECO:0007669"/>
    <property type="project" value="UniProtKB-KW"/>
</dbReference>
<comment type="caution">
    <text evidence="9">The sequence shown here is derived from an EMBL/GenBank/DDBJ whole genome shotgun (WGS) entry which is preliminary data.</text>
</comment>
<comment type="similarity">
    <text evidence="1 8">Belongs to the tannase family.</text>
</comment>
<dbReference type="EMBL" id="JAANBB010000687">
    <property type="protein sequence ID" value="KAF7536056.1"/>
    <property type="molecule type" value="Genomic_DNA"/>
</dbReference>
<evidence type="ECO:0000256" key="3">
    <source>
        <dbReference type="ARBA" id="ARBA00022723"/>
    </source>
</evidence>
<dbReference type="AlphaFoldDB" id="A0A9P5GU86"/>
<keyword evidence="4" id="KW-0732">Signal</keyword>
<evidence type="ECO:0000256" key="5">
    <source>
        <dbReference type="ARBA" id="ARBA00022801"/>
    </source>
</evidence>
<evidence type="ECO:0000256" key="8">
    <source>
        <dbReference type="RuleBase" id="RU361238"/>
    </source>
</evidence>
<proteinExistence type="inferred from homology"/>
<dbReference type="GO" id="GO:0030600">
    <property type="term" value="F:feruloyl esterase activity"/>
    <property type="evidence" value="ECO:0007669"/>
    <property type="project" value="UniProtKB-ARBA"/>
</dbReference>
<dbReference type="Pfam" id="PF07519">
    <property type="entry name" value="Tannase"/>
    <property type="match status" value="1"/>
</dbReference>